<gene>
    <name evidence="1" type="ORF">IAC63_02000</name>
</gene>
<name>A0A9D1SM83_9PROT</name>
<dbReference type="AlphaFoldDB" id="A0A9D1SM83"/>
<dbReference type="EMBL" id="DVNO01000014">
    <property type="protein sequence ID" value="HIU65391.1"/>
    <property type="molecule type" value="Genomic_DNA"/>
</dbReference>
<dbReference type="Proteomes" id="UP000824142">
    <property type="component" value="Unassembled WGS sequence"/>
</dbReference>
<comment type="caution">
    <text evidence="1">The sequence shown here is derived from an EMBL/GenBank/DDBJ whole genome shotgun (WGS) entry which is preliminary data.</text>
</comment>
<accession>A0A9D1SM83</accession>
<proteinExistence type="predicted"/>
<evidence type="ECO:0000313" key="1">
    <source>
        <dbReference type="EMBL" id="HIU65391.1"/>
    </source>
</evidence>
<protein>
    <submittedName>
        <fullName evidence="1">Uncharacterized protein</fullName>
    </submittedName>
</protein>
<sequence length="141" mass="16830">MPRKKKYTYVVNYKSPEFYKSQRFDDELSLEVVEINGKAVPHNAGKIHLESFPNPSAFKMLESHEMLKSVMGTRLASTIVEYLDKETYEIVAILFPTEMMYSSEHPNFMDRLNHATKRDLRYQIKRREIFLRQLEEKQHKK</sequence>
<organism evidence="1 2">
    <name type="scientific">Candidatus Enterousia avicola</name>
    <dbReference type="NCBI Taxonomy" id="2840787"/>
    <lineage>
        <taxon>Bacteria</taxon>
        <taxon>Pseudomonadati</taxon>
        <taxon>Pseudomonadota</taxon>
        <taxon>Alphaproteobacteria</taxon>
        <taxon>Candidatus Enterousia</taxon>
    </lineage>
</organism>
<reference evidence="1" key="2">
    <citation type="journal article" date="2021" name="PeerJ">
        <title>Extensive microbial diversity within the chicken gut microbiome revealed by metagenomics and culture.</title>
        <authorList>
            <person name="Gilroy R."/>
            <person name="Ravi A."/>
            <person name="Getino M."/>
            <person name="Pursley I."/>
            <person name="Horton D.L."/>
            <person name="Alikhan N.F."/>
            <person name="Baker D."/>
            <person name="Gharbi K."/>
            <person name="Hall N."/>
            <person name="Watson M."/>
            <person name="Adriaenssens E.M."/>
            <person name="Foster-Nyarko E."/>
            <person name="Jarju S."/>
            <person name="Secka A."/>
            <person name="Antonio M."/>
            <person name="Oren A."/>
            <person name="Chaudhuri R.R."/>
            <person name="La Ragione R."/>
            <person name="Hildebrand F."/>
            <person name="Pallen M.J."/>
        </authorList>
    </citation>
    <scope>NUCLEOTIDE SEQUENCE</scope>
    <source>
        <strain evidence="1">CHK136-897</strain>
    </source>
</reference>
<evidence type="ECO:0000313" key="2">
    <source>
        <dbReference type="Proteomes" id="UP000824142"/>
    </source>
</evidence>
<reference evidence="1" key="1">
    <citation type="submission" date="2020-10" db="EMBL/GenBank/DDBJ databases">
        <authorList>
            <person name="Gilroy R."/>
        </authorList>
    </citation>
    <scope>NUCLEOTIDE SEQUENCE</scope>
    <source>
        <strain evidence="1">CHK136-897</strain>
    </source>
</reference>